<dbReference type="Proteomes" id="UP000215155">
    <property type="component" value="Unassembled WGS sequence"/>
</dbReference>
<protein>
    <submittedName>
        <fullName evidence="1">Uncharacterized protein</fullName>
    </submittedName>
</protein>
<evidence type="ECO:0000313" key="1">
    <source>
        <dbReference type="EMBL" id="OXL44578.1"/>
    </source>
</evidence>
<gene>
    <name evidence="1" type="ORF">CFT61_05215</name>
</gene>
<sequence>MGISGATGCIKIIPQPANCGLGGGAIPYPIDMLATAWLLGITYPQSRNKAVNTLIYSKIQNYIAKIYRFSKFIYIFALIINKENYENYFA</sequence>
<dbReference type="AlphaFoldDB" id="A0AA91YXR1"/>
<name>A0AA91YXR1_9BACT</name>
<dbReference type="EMBL" id="NMPZ01000006">
    <property type="protein sequence ID" value="OXL44578.1"/>
    <property type="molecule type" value="Genomic_DNA"/>
</dbReference>
<reference evidence="1 2" key="1">
    <citation type="submission" date="2017-07" db="EMBL/GenBank/DDBJ databases">
        <title>Draft genome sequence of Prevotella copri isolated from the gut of healthy adult Indian.</title>
        <authorList>
            <person name="Das B."/>
            <person name="Bag S."/>
            <person name="Ghosh T.S."/>
        </authorList>
    </citation>
    <scope>NUCLEOTIDE SEQUENCE [LARGE SCALE GENOMIC DNA]</scope>
    <source>
        <strain evidence="1 2">Indica</strain>
    </source>
</reference>
<comment type="caution">
    <text evidence="1">The sequence shown here is derived from an EMBL/GenBank/DDBJ whole genome shotgun (WGS) entry which is preliminary data.</text>
</comment>
<evidence type="ECO:0000313" key="2">
    <source>
        <dbReference type="Proteomes" id="UP000215155"/>
    </source>
</evidence>
<organism evidence="1 2">
    <name type="scientific">Segatella copri</name>
    <dbReference type="NCBI Taxonomy" id="165179"/>
    <lineage>
        <taxon>Bacteria</taxon>
        <taxon>Pseudomonadati</taxon>
        <taxon>Bacteroidota</taxon>
        <taxon>Bacteroidia</taxon>
        <taxon>Bacteroidales</taxon>
        <taxon>Prevotellaceae</taxon>
        <taxon>Segatella</taxon>
    </lineage>
</organism>
<accession>A0AA91YXR1</accession>
<proteinExistence type="predicted"/>